<accession>A0ABQ0L652</accession>
<gene>
    <name evidence="6" type="ORF">MCHLO_04011</name>
</gene>
<dbReference type="InterPro" id="IPR052355">
    <property type="entry name" value="CENP-V-like"/>
</dbReference>
<protein>
    <submittedName>
        <fullName evidence="6">Glutathione-dependent formaldehyde-activating</fullName>
    </submittedName>
</protein>
<dbReference type="SUPFAM" id="SSF51316">
    <property type="entry name" value="Mss4-like"/>
    <property type="match status" value="2"/>
</dbReference>
<evidence type="ECO:0000256" key="4">
    <source>
        <dbReference type="SAM" id="MobiDB-lite"/>
    </source>
</evidence>
<evidence type="ECO:0000256" key="1">
    <source>
        <dbReference type="ARBA" id="ARBA00005495"/>
    </source>
</evidence>
<comment type="similarity">
    <text evidence="1">Belongs to the Gfa family.</text>
</comment>
<feature type="compositionally biased region" description="Basic and acidic residues" evidence="4">
    <location>
        <begin position="26"/>
        <end position="38"/>
    </location>
</feature>
<dbReference type="Gene3D" id="2.170.150.70">
    <property type="match status" value="2"/>
</dbReference>
<feature type="domain" description="CENP-V/GFA" evidence="5">
    <location>
        <begin position="48"/>
        <end position="170"/>
    </location>
</feature>
<keyword evidence="2" id="KW-0479">Metal-binding</keyword>
<name>A0ABQ0L652_MYCCL</name>
<sequence length="312" mass="33666">MTRTVSTQAYRSVSGTLGSQVTLSRGGDETASQRKLDSEPPPGMATSYKGNCHCGAFIFTFTSPTPIDTGSPCNCSICSRKAYLWVVPENFQVVKGDEDTTLAKYEFGTMHLAHKFCPTCGISVLARQKDPSRLGGVSVLVNLRTVQDIDLASITVKPPFNGAAKGDPYKTPAFVPVAVEVAEGATEYHGNCQCGAVAFTVVSPEKITEARECNCSINSRQGGLWIYPATSSITFRGVPDAVTEYSFGNHKTFHGFCKHCGVTVYERFLWEFMDGKTALNIRTIVDGEVDMGGLKIERVDGAAFPPAYVVPT</sequence>
<dbReference type="PANTHER" id="PTHR28620">
    <property type="entry name" value="CENTROMERE PROTEIN V"/>
    <property type="match status" value="1"/>
</dbReference>
<dbReference type="InterPro" id="IPR006913">
    <property type="entry name" value="CENP-V/GFA"/>
</dbReference>
<keyword evidence="7" id="KW-1185">Reference proteome</keyword>
<evidence type="ECO:0000313" key="6">
    <source>
        <dbReference type="EMBL" id="GAT46482.1"/>
    </source>
</evidence>
<feature type="region of interest" description="Disordered" evidence="4">
    <location>
        <begin position="19"/>
        <end position="43"/>
    </location>
</feature>
<dbReference type="PANTHER" id="PTHR28620:SF1">
    <property type="entry name" value="CENP-V_GFA DOMAIN-CONTAINING PROTEIN"/>
    <property type="match status" value="1"/>
</dbReference>
<evidence type="ECO:0000256" key="2">
    <source>
        <dbReference type="ARBA" id="ARBA00022723"/>
    </source>
</evidence>
<evidence type="ECO:0000256" key="3">
    <source>
        <dbReference type="ARBA" id="ARBA00022833"/>
    </source>
</evidence>
<dbReference type="Proteomes" id="UP000815677">
    <property type="component" value="Unassembled WGS sequence"/>
</dbReference>
<dbReference type="EMBL" id="DF842544">
    <property type="protein sequence ID" value="GAT46482.1"/>
    <property type="molecule type" value="Genomic_DNA"/>
</dbReference>
<dbReference type="InterPro" id="IPR011057">
    <property type="entry name" value="Mss4-like_sf"/>
</dbReference>
<reference evidence="6" key="1">
    <citation type="submission" date="2014-09" db="EMBL/GenBank/DDBJ databases">
        <title>Genome sequence of the luminous mushroom Mycena chlorophos for searching fungal bioluminescence genes.</title>
        <authorList>
            <person name="Tanaka Y."/>
            <person name="Kasuga D."/>
            <person name="Oba Y."/>
            <person name="Hase S."/>
            <person name="Sato K."/>
            <person name="Oba Y."/>
            <person name="Sakakibara Y."/>
        </authorList>
    </citation>
    <scope>NUCLEOTIDE SEQUENCE</scope>
</reference>
<dbReference type="Pfam" id="PF04828">
    <property type="entry name" value="GFA"/>
    <property type="match status" value="2"/>
</dbReference>
<feature type="domain" description="CENP-V/GFA" evidence="5">
    <location>
        <begin position="188"/>
        <end position="305"/>
    </location>
</feature>
<dbReference type="PROSITE" id="PS51891">
    <property type="entry name" value="CENP_V_GFA"/>
    <property type="match status" value="2"/>
</dbReference>
<organism evidence="6 7">
    <name type="scientific">Mycena chlorophos</name>
    <name type="common">Agaric fungus</name>
    <name type="synonym">Agaricus chlorophos</name>
    <dbReference type="NCBI Taxonomy" id="658473"/>
    <lineage>
        <taxon>Eukaryota</taxon>
        <taxon>Fungi</taxon>
        <taxon>Dikarya</taxon>
        <taxon>Basidiomycota</taxon>
        <taxon>Agaricomycotina</taxon>
        <taxon>Agaricomycetes</taxon>
        <taxon>Agaricomycetidae</taxon>
        <taxon>Agaricales</taxon>
        <taxon>Marasmiineae</taxon>
        <taxon>Mycenaceae</taxon>
        <taxon>Mycena</taxon>
    </lineage>
</organism>
<keyword evidence="3" id="KW-0862">Zinc</keyword>
<evidence type="ECO:0000259" key="5">
    <source>
        <dbReference type="PROSITE" id="PS51891"/>
    </source>
</evidence>
<evidence type="ECO:0000313" key="7">
    <source>
        <dbReference type="Proteomes" id="UP000815677"/>
    </source>
</evidence>
<proteinExistence type="inferred from homology"/>